<name>A0AA51GGS6_9BACT</name>
<dbReference type="GO" id="GO:0004252">
    <property type="term" value="F:serine-type endopeptidase activity"/>
    <property type="evidence" value="ECO:0007669"/>
    <property type="project" value="UniProtKB-EC"/>
</dbReference>
<dbReference type="PRINTS" id="PR00127">
    <property type="entry name" value="CLPPROTEASEP"/>
</dbReference>
<dbReference type="PANTHER" id="PTHR10381">
    <property type="entry name" value="ATP-DEPENDENT CLP PROTEASE PROTEOLYTIC SUBUNIT"/>
    <property type="match status" value="1"/>
</dbReference>
<evidence type="ECO:0000256" key="4">
    <source>
        <dbReference type="ARBA" id="ARBA00022825"/>
    </source>
</evidence>
<dbReference type="Gene3D" id="3.90.226.10">
    <property type="entry name" value="2-enoyl-CoA Hydratase, Chain A, domain 1"/>
    <property type="match status" value="1"/>
</dbReference>
<dbReference type="GO" id="GO:0004176">
    <property type="term" value="F:ATP-dependent peptidase activity"/>
    <property type="evidence" value="ECO:0007669"/>
    <property type="project" value="InterPro"/>
</dbReference>
<keyword evidence="8" id="KW-0472">Membrane</keyword>
<dbReference type="CDD" id="cd07017">
    <property type="entry name" value="S14_ClpP_2"/>
    <property type="match status" value="1"/>
</dbReference>
<evidence type="ECO:0000256" key="8">
    <source>
        <dbReference type="SAM" id="Phobius"/>
    </source>
</evidence>
<evidence type="ECO:0000256" key="1">
    <source>
        <dbReference type="ARBA" id="ARBA00007039"/>
    </source>
</evidence>
<dbReference type="SUPFAM" id="SSF52096">
    <property type="entry name" value="ClpP/crotonase"/>
    <property type="match status" value="1"/>
</dbReference>
<dbReference type="GO" id="GO:0009368">
    <property type="term" value="C:endopeptidase Clp complex"/>
    <property type="evidence" value="ECO:0007669"/>
    <property type="project" value="TreeGrafter"/>
</dbReference>
<dbReference type="InterPro" id="IPR023562">
    <property type="entry name" value="ClpP/TepA"/>
</dbReference>
<sequence length="187" mass="20884">MVKDDIKSIDNLMDEELLEQGRVFIHKTIDDQTAYNFIKKLMFLNIKSKHKTICVYINTPGGSITSGLAIYDAIQSISNPVKIIVTGIAASMGAIILCAAKKGMRFMYPNSQILIHQPLIMGKVVAPSVDINLQADEMEYVRNKLNLILIKATGQDKTTIERDTDRDKYFSAGEALKYGLVDHIYKG</sequence>
<evidence type="ECO:0000256" key="6">
    <source>
        <dbReference type="PROSITE-ProRule" id="PRU10086"/>
    </source>
</evidence>
<accession>A0AA51GGS6</accession>
<keyword evidence="4" id="KW-0720">Serine protease</keyword>
<feature type="active site" evidence="6">
    <location>
        <position position="116"/>
    </location>
</feature>
<evidence type="ECO:0000256" key="2">
    <source>
        <dbReference type="ARBA" id="ARBA00022670"/>
    </source>
</evidence>
<evidence type="ECO:0000256" key="5">
    <source>
        <dbReference type="ARBA" id="ARBA00034021"/>
    </source>
</evidence>
<dbReference type="Pfam" id="PF00574">
    <property type="entry name" value="CLP_protease"/>
    <property type="match status" value="1"/>
</dbReference>
<feature type="transmembrane region" description="Helical" evidence="8">
    <location>
        <begin position="83"/>
        <end position="100"/>
    </location>
</feature>
<keyword evidence="8" id="KW-0812">Transmembrane</keyword>
<dbReference type="EMBL" id="CP128385">
    <property type="protein sequence ID" value="WMI30465.1"/>
    <property type="molecule type" value="Genomic_DNA"/>
</dbReference>
<reference evidence="9" key="1">
    <citation type="journal article" date="2021" name="Front. Microbiol.">
        <title>Genome Analysis of a Verrucomicrobial Endosymbiont With a Tiny Genome Discovered in an Antarctic Lake.</title>
        <authorList>
            <person name="Williams T.J."/>
            <person name="Allen M.A."/>
            <person name="Ivanova N."/>
            <person name="Huntemann M."/>
            <person name="Haque S."/>
            <person name="Hancock A.M."/>
            <person name="Brazendale S."/>
            <person name="Cavicchioli R."/>
        </authorList>
    </citation>
    <scope>NUCLEOTIDE SEQUENCE</scope>
    <source>
        <strain evidence="9">MAG_Ga0307966_1000010</strain>
    </source>
</reference>
<dbReference type="PROSITE" id="PS00382">
    <property type="entry name" value="CLP_PROTEASE_HIS"/>
    <property type="match status" value="1"/>
</dbReference>
<dbReference type="InterPro" id="IPR001907">
    <property type="entry name" value="ClpP"/>
</dbReference>
<dbReference type="AlphaFoldDB" id="A0AA51GGS6"/>
<proteinExistence type="inferred from homology"/>
<comment type="catalytic activity">
    <reaction evidence="5 6">
        <text>Hydrolysis of proteins to small peptides in the presence of ATP and magnesium. alpha-casein is the usual test substrate. In the absence of ATP, only oligopeptides shorter than five residues are hydrolyzed (such as succinyl-Leu-Tyr-|-NHMec, and Leu-Tyr-Leu-|-Tyr-Trp, in which cleavage of the -Tyr-|-Leu- and -Tyr-|-Trp bonds also occurs).</text>
        <dbReference type="EC" id="3.4.21.92"/>
    </reaction>
</comment>
<protein>
    <recommendedName>
        <fullName evidence="7">ATP-dependent Clp protease proteolytic subunit</fullName>
    </recommendedName>
</protein>
<keyword evidence="8" id="KW-1133">Transmembrane helix</keyword>
<keyword evidence="3" id="KW-0378">Hydrolase</keyword>
<dbReference type="Proteomes" id="UP001238843">
    <property type="component" value="Chromosome"/>
</dbReference>
<dbReference type="InterPro" id="IPR029045">
    <property type="entry name" value="ClpP/crotonase-like_dom_sf"/>
</dbReference>
<dbReference type="GO" id="GO:0006515">
    <property type="term" value="P:protein quality control for misfolded or incompletely synthesized proteins"/>
    <property type="evidence" value="ECO:0007669"/>
    <property type="project" value="TreeGrafter"/>
</dbReference>
<keyword evidence="2 9" id="KW-0645">Protease</keyword>
<feature type="transmembrane region" description="Helical" evidence="8">
    <location>
        <begin position="53"/>
        <end position="71"/>
    </location>
</feature>
<comment type="similarity">
    <text evidence="1 7">Belongs to the peptidase S14 family.</text>
</comment>
<evidence type="ECO:0000313" key="9">
    <source>
        <dbReference type="EMBL" id="WMI30465.1"/>
    </source>
</evidence>
<gene>
    <name evidence="9" type="ORF">QTO32_00930</name>
</gene>
<dbReference type="PANTHER" id="PTHR10381:SF11">
    <property type="entry name" value="ATP-DEPENDENT CLP PROTEASE PROTEOLYTIC SUBUNIT, MITOCHONDRIAL"/>
    <property type="match status" value="1"/>
</dbReference>
<dbReference type="InterPro" id="IPR033135">
    <property type="entry name" value="ClpP_His_AS"/>
</dbReference>
<reference evidence="9" key="2">
    <citation type="submission" date="2023-06" db="EMBL/GenBank/DDBJ databases">
        <authorList>
            <person name="Williams T.J."/>
            <person name="Allen M.A."/>
            <person name="Ivanova N."/>
            <person name="Huntemann M."/>
            <person name="Haque S."/>
            <person name="Hancock A.M."/>
            <person name="Brazendale S."/>
            <person name="Cavicchioli R."/>
        </authorList>
    </citation>
    <scope>NUCLEOTIDE SEQUENCE</scope>
    <source>
        <strain evidence="9">MAG_Ga0307966_1000010</strain>
    </source>
</reference>
<evidence type="ECO:0000256" key="3">
    <source>
        <dbReference type="ARBA" id="ARBA00022801"/>
    </source>
</evidence>
<evidence type="ECO:0000256" key="7">
    <source>
        <dbReference type="RuleBase" id="RU003567"/>
    </source>
</evidence>
<dbReference type="GO" id="GO:0051117">
    <property type="term" value="F:ATPase binding"/>
    <property type="evidence" value="ECO:0007669"/>
    <property type="project" value="TreeGrafter"/>
</dbReference>
<organism evidence="9">
    <name type="scientific">Candidatus Organicella extenuata</name>
    <dbReference type="NCBI Taxonomy" id="2841811"/>
    <lineage>
        <taxon>Bacteria</taxon>
        <taxon>Pseudomonadati</taxon>
        <taxon>Verrucomicrobiota</taxon>
        <taxon>Candidatus Organicella</taxon>
    </lineage>
</organism>